<name>G5JKF3_9STAP</name>
<feature type="domain" description="ABM" evidence="4">
    <location>
        <begin position="44"/>
        <end position="132"/>
    </location>
</feature>
<protein>
    <recommendedName>
        <fullName evidence="2">Signal transduction protein TRAP</fullName>
    </recommendedName>
    <alternativeName>
        <fullName evidence="3">Target of RNAIII-activating protein</fullName>
    </alternativeName>
</protein>
<dbReference type="InterPro" id="IPR050404">
    <property type="entry name" value="Heme-degrading_MO"/>
</dbReference>
<evidence type="ECO:0000313" key="5">
    <source>
        <dbReference type="EMBL" id="EHJ07324.1"/>
    </source>
</evidence>
<reference evidence="5 6" key="1">
    <citation type="journal article" date="2012" name="BMC Genomics">
        <title>Comparative genomic analysis of the genus Staphylococcus including Staphylococcus aureus and its newly described sister species Staphylococcus simiae.</title>
        <authorList>
            <person name="Suzuki H."/>
            <person name="Lefebure T."/>
            <person name="Pavinski Bitar P."/>
            <person name="Stanhope M.J."/>
        </authorList>
    </citation>
    <scope>NUCLEOTIDE SEQUENCE [LARGE SCALE GENOMIC DNA]</scope>
    <source>
        <strain evidence="5 6">CCM 7213</strain>
    </source>
</reference>
<dbReference type="AlphaFoldDB" id="G5JKF3"/>
<dbReference type="Proteomes" id="UP000005413">
    <property type="component" value="Unassembled WGS sequence"/>
</dbReference>
<evidence type="ECO:0000259" key="4">
    <source>
        <dbReference type="PROSITE" id="PS51725"/>
    </source>
</evidence>
<evidence type="ECO:0000256" key="1">
    <source>
        <dbReference type="ARBA" id="ARBA00009267"/>
    </source>
</evidence>
<dbReference type="PROSITE" id="PS51725">
    <property type="entry name" value="ABM"/>
    <property type="match status" value="1"/>
</dbReference>
<proteinExistence type="inferred from homology"/>
<dbReference type="RefSeq" id="WP_002464655.1">
    <property type="nucleotide sequence ID" value="NZ_AEUN01000483.1"/>
</dbReference>
<dbReference type="InterPro" id="IPR011008">
    <property type="entry name" value="Dimeric_a/b-barrel"/>
</dbReference>
<accession>G5JKF3</accession>
<keyword evidence="6" id="KW-1185">Reference proteome</keyword>
<comment type="caution">
    <text evidence="5">The sequence shown here is derived from an EMBL/GenBank/DDBJ whole genome shotgun (WGS) entry which is preliminary data.</text>
</comment>
<dbReference type="PANTHER" id="PTHR34474">
    <property type="entry name" value="SIGNAL TRANSDUCTION PROTEIN TRAP"/>
    <property type="match status" value="1"/>
</dbReference>
<organism evidence="5 6">
    <name type="scientific">Staphylococcus simiae CCM 7213 = CCUG 51256</name>
    <dbReference type="NCBI Taxonomy" id="911238"/>
    <lineage>
        <taxon>Bacteria</taxon>
        <taxon>Bacillati</taxon>
        <taxon>Bacillota</taxon>
        <taxon>Bacilli</taxon>
        <taxon>Bacillales</taxon>
        <taxon>Staphylococcaceae</taxon>
        <taxon>Staphylococcus</taxon>
    </lineage>
</organism>
<sequence length="152" mass="18291">MEIYDQFKAYVVEEYDDYITINKNNDVQYYEILESIDSLSNDAFCVLNHLYVNSGTEEVFEQKFLQRNKHLHDVEGFKALRFLRPKEAGRHYIIITLWQNRQAFYNWQNSAEYAETHKNRGTKKGVDFKVVNRELSYNVRIELADLELHYQH</sequence>
<evidence type="ECO:0000256" key="2">
    <source>
        <dbReference type="ARBA" id="ARBA00018486"/>
    </source>
</evidence>
<dbReference type="OrthoDB" id="2352283at2"/>
<dbReference type="PATRIC" id="fig|911238.3.peg.1715"/>
<dbReference type="PANTHER" id="PTHR34474:SF2">
    <property type="entry name" value="SIGNAL TRANSDUCTION PROTEIN TRAP"/>
    <property type="match status" value="1"/>
</dbReference>
<dbReference type="Pfam" id="PF03992">
    <property type="entry name" value="ABM"/>
    <property type="match status" value="1"/>
</dbReference>
<dbReference type="EMBL" id="AEUN01000483">
    <property type="protein sequence ID" value="EHJ07324.1"/>
    <property type="molecule type" value="Genomic_DNA"/>
</dbReference>
<dbReference type="SUPFAM" id="SSF54909">
    <property type="entry name" value="Dimeric alpha+beta barrel"/>
    <property type="match status" value="1"/>
</dbReference>
<dbReference type="InterPro" id="IPR007138">
    <property type="entry name" value="ABM_dom"/>
</dbReference>
<evidence type="ECO:0000313" key="6">
    <source>
        <dbReference type="Proteomes" id="UP000005413"/>
    </source>
</evidence>
<dbReference type="Gene3D" id="3.30.70.100">
    <property type="match status" value="1"/>
</dbReference>
<gene>
    <name evidence="5" type="ORF">SS7213T_09824</name>
</gene>
<evidence type="ECO:0000256" key="3">
    <source>
        <dbReference type="ARBA" id="ARBA00032861"/>
    </source>
</evidence>
<comment type="similarity">
    <text evidence="1">Belongs to the TRAP family.</text>
</comment>